<evidence type="ECO:0000256" key="4">
    <source>
        <dbReference type="ARBA" id="ARBA00022679"/>
    </source>
</evidence>
<dbReference type="PANTHER" id="PTHR23071">
    <property type="entry name" value="PHOSPHATIDYLINOSITOL GLYCAN"/>
    <property type="match status" value="1"/>
</dbReference>
<dbReference type="GO" id="GO:0005789">
    <property type="term" value="C:endoplasmic reticulum membrane"/>
    <property type="evidence" value="ECO:0007669"/>
    <property type="project" value="UniProtKB-SubCell"/>
</dbReference>
<evidence type="ECO:0000256" key="2">
    <source>
        <dbReference type="ARBA" id="ARBA00004687"/>
    </source>
</evidence>
<keyword evidence="5 10" id="KW-0812">Transmembrane</keyword>
<feature type="transmembrane region" description="Helical" evidence="10">
    <location>
        <begin position="79"/>
        <end position="103"/>
    </location>
</feature>
<evidence type="ECO:0000256" key="8">
    <source>
        <dbReference type="ARBA" id="ARBA00023136"/>
    </source>
</evidence>
<keyword evidence="9" id="KW-0325">Glycoprotein</keyword>
<dbReference type="InterPro" id="IPR039524">
    <property type="entry name" value="PIGO/GPI13"/>
</dbReference>
<evidence type="ECO:0000313" key="11">
    <source>
        <dbReference type="EMBL" id="CDJ50798.1"/>
    </source>
</evidence>
<evidence type="ECO:0000256" key="9">
    <source>
        <dbReference type="ARBA" id="ARBA00023180"/>
    </source>
</evidence>
<feature type="transmembrane region" description="Helical" evidence="10">
    <location>
        <begin position="830"/>
        <end position="854"/>
    </location>
</feature>
<comment type="subcellular location">
    <subcellularLocation>
        <location evidence="1">Endoplasmic reticulum membrane</location>
        <topology evidence="1">Multi-pass membrane protein</topology>
    </subcellularLocation>
</comment>
<evidence type="ECO:0000313" key="12">
    <source>
        <dbReference type="Proteomes" id="UP000030750"/>
    </source>
</evidence>
<keyword evidence="8 10" id="KW-0472">Membrane</keyword>
<evidence type="ECO:0000256" key="7">
    <source>
        <dbReference type="ARBA" id="ARBA00022989"/>
    </source>
</evidence>
<gene>
    <name evidence="11" type="ORF">EBH_0086330</name>
</gene>
<dbReference type="EMBL" id="HG712420">
    <property type="protein sequence ID" value="CDJ50798.1"/>
    <property type="molecule type" value="Genomic_DNA"/>
</dbReference>
<evidence type="ECO:0000256" key="5">
    <source>
        <dbReference type="ARBA" id="ARBA00022692"/>
    </source>
</evidence>
<reference evidence="11" key="1">
    <citation type="submission" date="2013-10" db="EMBL/GenBank/DDBJ databases">
        <title>Genomic analysis of the causative agents of coccidiosis in chickens.</title>
        <authorList>
            <person name="Reid A.J."/>
            <person name="Blake D."/>
            <person name="Billington K."/>
            <person name="Browne H."/>
            <person name="Dunn M."/>
            <person name="Hung S."/>
            <person name="Kawahara F."/>
            <person name="Miranda-Saavedra D."/>
            <person name="Mourier T."/>
            <person name="Nagra H."/>
            <person name="Otto T.D."/>
            <person name="Rawlings N."/>
            <person name="Sanchez A."/>
            <person name="Sanders M."/>
            <person name="Subramaniam C."/>
            <person name="Tay Y."/>
            <person name="Dear P."/>
            <person name="Doerig C."/>
            <person name="Gruber A."/>
            <person name="Parkinson J."/>
            <person name="Shirley M."/>
            <person name="Wan K.L."/>
            <person name="Berriman M."/>
            <person name="Tomley F."/>
            <person name="Pain A."/>
        </authorList>
    </citation>
    <scope>NUCLEOTIDE SEQUENCE [LARGE SCALE GENOMIC DNA]</scope>
    <source>
        <strain evidence="11">Houghton</strain>
    </source>
</reference>
<dbReference type="GO" id="GO:0006506">
    <property type="term" value="P:GPI anchor biosynthetic process"/>
    <property type="evidence" value="ECO:0007669"/>
    <property type="project" value="UniProtKB-UniPathway"/>
</dbReference>
<reference evidence="11" key="2">
    <citation type="submission" date="2013-10" db="EMBL/GenBank/DDBJ databases">
        <authorList>
            <person name="Aslett M."/>
        </authorList>
    </citation>
    <scope>NUCLEOTIDE SEQUENCE [LARGE SCALE GENOMIC DNA]</scope>
    <source>
        <strain evidence="11">Houghton</strain>
    </source>
</reference>
<keyword evidence="7 10" id="KW-1133">Transmembrane helix</keyword>
<evidence type="ECO:0000256" key="3">
    <source>
        <dbReference type="ARBA" id="ARBA00022502"/>
    </source>
</evidence>
<dbReference type="VEuPathDB" id="ToxoDB:EBH_0086330"/>
<dbReference type="PANTHER" id="PTHR23071:SF1">
    <property type="entry name" value="GPI ETHANOLAMINE PHOSPHATE TRANSFERASE 3"/>
    <property type="match status" value="1"/>
</dbReference>
<organism evidence="11 12">
    <name type="scientific">Eimeria brunetti</name>
    <dbReference type="NCBI Taxonomy" id="51314"/>
    <lineage>
        <taxon>Eukaryota</taxon>
        <taxon>Sar</taxon>
        <taxon>Alveolata</taxon>
        <taxon>Apicomplexa</taxon>
        <taxon>Conoidasida</taxon>
        <taxon>Coccidia</taxon>
        <taxon>Eucoccidiorida</taxon>
        <taxon>Eimeriorina</taxon>
        <taxon>Eimeriidae</taxon>
        <taxon>Eimeria</taxon>
    </lineage>
</organism>
<dbReference type="GO" id="GO:0051377">
    <property type="term" value="F:mannose-ethanolamine phosphotransferase activity"/>
    <property type="evidence" value="ECO:0007669"/>
    <property type="project" value="InterPro"/>
</dbReference>
<protein>
    <recommendedName>
        <fullName evidence="13">GPI ethanolamine phosphate transferase 3</fullName>
    </recommendedName>
</protein>
<keyword evidence="6" id="KW-0256">Endoplasmic reticulum</keyword>
<dbReference type="OrthoDB" id="272139at2759"/>
<evidence type="ECO:0000256" key="1">
    <source>
        <dbReference type="ARBA" id="ARBA00004477"/>
    </source>
</evidence>
<comment type="pathway">
    <text evidence="2">Glycolipid biosynthesis; glycosylphosphatidylinositol-anchor biosynthesis.</text>
</comment>
<dbReference type="Proteomes" id="UP000030750">
    <property type="component" value="Unassembled WGS sequence"/>
</dbReference>
<proteinExistence type="predicted"/>
<keyword evidence="4" id="KW-0808">Transferase</keyword>
<feature type="transmembrane region" description="Helical" evidence="10">
    <location>
        <begin position="1267"/>
        <end position="1288"/>
    </location>
</feature>
<accession>U6LNF0</accession>
<sequence>MSGCRDDTAEVRTMFHPSGGVRQRIYKQPPATVENGAHLTGPPGKGSAVNGHLLREAADGENECSYPPLVTSRNVFCRLILVIALSLTLFAVGTLLFIGGFFLSRENLPYISNGRVIPFPPLFPHLDPARLQLNREEGLYYVEKGIPRGPRSTSEHVDADGAPQPLHLEQFTNPTLAAVSSEPEPCQTENCGSSWVSVTPYDRVVVLLIDALRFDFLLWDPEASRACEDNATKECAGAPSGLRPFYRNRLPFAHDLLRRSDAELQRFLFSLINGNNAPKKAVNSTTAMQKDVNETKLATGASEPQAGPTGLSSIDSWGGNRFTRLYIFEADPPTATTQRLTGLATGSMPSFFTVRETFSASAVNVDSLPLQFKAANKTSVAIGDDTWDRTFGHLLTRVHAFPSLNIQDLNTVDDRVAAELPREFSKSDWIFLVGHVLGVDHVGHAAVLDSALMHKKLTDMNGMIKNMLKMIFDHSSSAASARTGQTLFLVFGDHGMTEAGSHGGGTSEEVDAGLFSFSTLPAMLSPRTAQMLSPATRLFAGRLPTYLQSHGAFRDSSGRRRVASAALDAASPTAALGYGSRRVSQVGLAPTLSLLLGLPIPFNSMGRIIADIVPSIASFVQECAPEAQAESLSAFKCGANDGKSCGETESEVFAIAQTVRCSDVAYLTQLHHIVAWQQHQAIMTLAAVTGNGAVLADPQFAAAKVKWLRLYSELDKEIKALPEAAHLRLTSGSSAHTFTRKKLDATISFPADGFETADAELLSHISRLSQTPAGGGKSGEEGETHVGSAKEVAAGAASALPSLVPYLRACADFSQEVWQASVRQLCTFNIVFMVCGILMTLSSVIILGLAAWALRNPFRGSVNPTFGARTACSLPELATIARWLRTSACIGGGTWAAGWALLEICKHVRGDYASELDVFLWRQLPALCLTGVLCSAVVPFARSTLSLPAGSSAQRHLLRESCQGEDEPPLSGEQAAGGLWKLLQEDLCPSRLWLRLFNGGRFHCYVALFMLCIIPFSDCFVEGECSIVKFLINIYCISAGLAAFATPSTKGEKEQIVAACAALSLCVRIGSAFDPFAGSADKEGANGWPLQVDSTSASAILMFCMYCVVGMKELPLVSRLFGSESDSGRYRESKENSRFRIASFHPLKERKGARSCTFERDVILTQGAIAVLWFAFPHDSNSQQSASEGSQRHRGGYNTVVDEILVSMWSGVVYPFKVLDAAGAAFFGRLTPPGPWLYTAPRCLLRVIPSQLRYGGQVKLVPLLNVLLPWVIYVFTAGLWMRLVLILCRMKNRKSELGTQQLRNANEQRTAMGREFESCSNAHLATDKATPVAQALQKYTGPAVAHATALMIGKIAFGILMGVTFKHFCSLLSLTLLRHHLFIWHLFAVKFLFDTTAACVMYVLIVLTFFIVGIGVQRTPKVVLHSA</sequence>
<evidence type="ECO:0000256" key="10">
    <source>
        <dbReference type="SAM" id="Phobius"/>
    </source>
</evidence>
<name>U6LNF0_9EIME</name>
<dbReference type="Gene3D" id="3.40.720.10">
    <property type="entry name" value="Alkaline Phosphatase, subunit A"/>
    <property type="match status" value="1"/>
</dbReference>
<feature type="transmembrane region" description="Helical" evidence="10">
    <location>
        <begin position="1383"/>
        <end position="1416"/>
    </location>
</feature>
<dbReference type="UniPathway" id="UPA00196"/>
<dbReference type="InterPro" id="IPR017850">
    <property type="entry name" value="Alkaline_phosphatase_core_sf"/>
</dbReference>
<evidence type="ECO:0000256" key="6">
    <source>
        <dbReference type="ARBA" id="ARBA00022824"/>
    </source>
</evidence>
<dbReference type="CDD" id="cd16023">
    <property type="entry name" value="GPI_EPT_3"/>
    <property type="match status" value="1"/>
</dbReference>
<dbReference type="InterPro" id="IPR037675">
    <property type="entry name" value="PIG-O_N"/>
</dbReference>
<evidence type="ECO:0008006" key="13">
    <source>
        <dbReference type="Google" id="ProtNLM"/>
    </source>
</evidence>
<feature type="transmembrane region" description="Helical" evidence="10">
    <location>
        <begin position="1355"/>
        <end position="1377"/>
    </location>
</feature>
<keyword evidence="3" id="KW-0337">GPI-anchor biosynthesis</keyword>
<dbReference type="SUPFAM" id="SSF53649">
    <property type="entry name" value="Alkaline phosphatase-like"/>
    <property type="match status" value="1"/>
</dbReference>
<keyword evidence="12" id="KW-1185">Reference proteome</keyword>